<proteinExistence type="predicted"/>
<keyword evidence="2" id="KW-1185">Reference proteome</keyword>
<dbReference type="eggNOG" id="ENOG5031S5T">
    <property type="taxonomic scope" value="Bacteria"/>
</dbReference>
<dbReference type="Proteomes" id="UP000013261">
    <property type="component" value="Unassembled WGS sequence"/>
</dbReference>
<evidence type="ECO:0000313" key="2">
    <source>
        <dbReference type="Proteomes" id="UP000013261"/>
    </source>
</evidence>
<accession>N9L7X2</accession>
<dbReference type="EMBL" id="APRL01000013">
    <property type="protein sequence ID" value="ENW92387.1"/>
    <property type="molecule type" value="Genomic_DNA"/>
</dbReference>
<sequence length="62" mass="6747">MSNQDNKIAELAQLESENEKQQNSTAHSIDVSSLDVVEIVIEMGKGVVDVASSVLENIDIDF</sequence>
<dbReference type="RefSeq" id="WP_005189218.1">
    <property type="nucleotide sequence ID" value="NZ_KB850050.1"/>
</dbReference>
<gene>
    <name evidence="1" type="ORF">F904_02326</name>
</gene>
<name>N9L7X2_9GAMM</name>
<dbReference type="PATRIC" id="fig|1217703.3.peg.2259"/>
<dbReference type="HOGENOM" id="CLU_206924_0_0_6"/>
<protein>
    <submittedName>
        <fullName evidence="1">Uncharacterized protein</fullName>
    </submittedName>
</protein>
<dbReference type="AlphaFoldDB" id="N9L7X2"/>
<comment type="caution">
    <text evidence="1">The sequence shown here is derived from an EMBL/GenBank/DDBJ whole genome shotgun (WGS) entry which is preliminary data.</text>
</comment>
<reference evidence="1 2" key="1">
    <citation type="submission" date="2013-02" db="EMBL/GenBank/DDBJ databases">
        <title>The Genome Sequence of Acinetobacter sp. ANC 4105.</title>
        <authorList>
            <consortium name="The Broad Institute Genome Sequencing Platform"/>
            <consortium name="The Broad Institute Genome Sequencing Center for Infectious Disease"/>
            <person name="Cerqueira G."/>
            <person name="Feldgarden M."/>
            <person name="Courvalin P."/>
            <person name="Perichon B."/>
            <person name="Grillot-Courvalin C."/>
            <person name="Clermont D."/>
            <person name="Rocha E."/>
            <person name="Yoon E.-J."/>
            <person name="Nemec A."/>
            <person name="Walker B."/>
            <person name="Young S.K."/>
            <person name="Zeng Q."/>
            <person name="Gargeya S."/>
            <person name="Fitzgerald M."/>
            <person name="Haas B."/>
            <person name="Abouelleil A."/>
            <person name="Alvarado L."/>
            <person name="Arachchi H.M."/>
            <person name="Berlin A.M."/>
            <person name="Chapman S.B."/>
            <person name="Dewar J."/>
            <person name="Goldberg J."/>
            <person name="Griggs A."/>
            <person name="Gujja S."/>
            <person name="Hansen M."/>
            <person name="Howarth C."/>
            <person name="Imamovic A."/>
            <person name="Larimer J."/>
            <person name="McCowan C."/>
            <person name="Murphy C."/>
            <person name="Neiman D."/>
            <person name="Pearson M."/>
            <person name="Priest M."/>
            <person name="Roberts A."/>
            <person name="Saif S."/>
            <person name="Shea T."/>
            <person name="Sisk P."/>
            <person name="Sykes S."/>
            <person name="Wortman J."/>
            <person name="Nusbaum C."/>
            <person name="Birren B."/>
        </authorList>
    </citation>
    <scope>NUCLEOTIDE SEQUENCE [LARGE SCALE GENOMIC DNA]</scope>
    <source>
        <strain evidence="1 2">ANC 4105</strain>
    </source>
</reference>
<organism evidence="1 2">
    <name type="scientific">Acinetobacter dispersus</name>
    <dbReference type="NCBI Taxonomy" id="70348"/>
    <lineage>
        <taxon>Bacteria</taxon>
        <taxon>Pseudomonadati</taxon>
        <taxon>Pseudomonadota</taxon>
        <taxon>Gammaproteobacteria</taxon>
        <taxon>Moraxellales</taxon>
        <taxon>Moraxellaceae</taxon>
        <taxon>Acinetobacter</taxon>
    </lineage>
</organism>
<evidence type="ECO:0000313" key="1">
    <source>
        <dbReference type="EMBL" id="ENW92387.1"/>
    </source>
</evidence>